<dbReference type="GO" id="GO:0005975">
    <property type="term" value="P:carbohydrate metabolic process"/>
    <property type="evidence" value="ECO:0007669"/>
    <property type="project" value="InterPro"/>
</dbReference>
<gene>
    <name evidence="8" type="primary">LCT</name>
</gene>
<proteinExistence type="inferred from homology"/>
<dbReference type="PRINTS" id="PR00131">
    <property type="entry name" value="GLHYDRLASE1"/>
</dbReference>
<protein>
    <submittedName>
        <fullName evidence="8">Lactase</fullName>
    </submittedName>
</protein>
<sequence>SEVPYCLFPFLCLGYGLKANGDLLAVAGPLPSSHGVPFNDVEPHGAPGCQEGVLFKVQDLLPVLKKYGVTHYKINLDQTALLRNNDPQSVDEGQVRCYRTLFQLLVQGNINPVVILTGGPLLGDPTRSSSSRFIQFADFAFRVFGDFVQTWVTFNVQSPKTDPQSLKTLFDAHGGAYGLFHSKYASTGKGGRGGGRLGGGGWEYTTVIPHSLHLPIIKPFLETHTDISHVFLQDSVDFVALNLNYNCLDGEFLQRQSLDQVPEPRVLSEHRHIVFVRKLLYYPQYFSVEIPKDFALSPRASYSTVWEKFSTQTPAERDSFLQDTFPIGFTWGSSTAAFKVEGGWSEDGKGRSIWDTFGQSGQANNNATGNVASDSYYKTDYDVYLLKGLQAKTHQFSLSWSRIFPTGLQNQENLKGVKYYNQLIDRLRDVNIEPMVSLYHWDLPQSLQDLGGWENEVIIDAFVDYADYCFRTFGDRVKFWITFHEPWVVSYAGYGTGEHAPGIKDPGTASYKVSHNILKAHAKAWHVYNDKYRAQQQGQVGISLNSDWAEPQTNNPEDVKAAELYLQSMLGWFAHPILINGDYPEMLKTQIELKHLQCPGTISPLPVFTEEEKTYIHGTADFLGISHYTSRLIQASPNTSCDPEYHSIGDFTAHVDPSWPDTASSWIKVVPWGFRRLLNFVKEEYDSLKIYITGNGMPTAYDGDVFNDTAREDYLTAYINEALKAVKIDGVSVGGYTVRSLLDGFEGPHGYSQRFGLIHVEFENTNRQRTPKESAHLFSSIVENNGFPTTRQNKVAGTSQIWPRAKKLAPLPPSAVPSTAKVVWEKFSRQTYFERDMYFYGTMPEDFQWGVSTSAYQVEGAWDTDGKGPSIWDTFSRVPGNIAENGNGDVACDSYNQLDADLFMLRSLGVSTYRFSLSWSRIFPTGQDAHNAKGVEYYNSLIDGLLANNISPMVTLYHFDLPQALQDVGGWESDVVSEAFHSYAEFCFQTFGDRVKFWMTFHQPYSIVTAGYGFGYFPPQVDDPGYAPYRVAHRLVKVHARVYHTYDKNYRPIQGGVISLSLNTEWAEPKDIDDPRDVEAADRYLQFTLGWFAHPIFKNGDYPEVMKWQVANKSDMQGLQSSRLPSFTEEEKAEIQGTADVFCINIYSSKIITHKTTGINTFSRQNDMDVLEEVHPSWPGTVVQEHRAVAWGLRRLLNWIKEEYGDNPIYITENGVATPREPDFDDTERIFYYKTYIDEALKAQSIDGVNLKGYSPWSLMDTFEWTFGYIVRFGLHNVDFNHPNRPRTPKRSAMLYAEVIRKNGIPLDEEDEFLYGEFPSNFVWGVASSSYQIEGAWRADGKGLSIWDTFTHTESKIANDDNGDVACNSYNRLEEDIELIRNLKVSQYRFSISWPRVLPDGTTNHVNEAGLNYYVRLVDGLLAADITPQATIYHWDLPQALQDVGGWENETIVDRFKEYSGFLFDRLGDKVKFWITLNEPYIVANLGYGYGVFAPGVSARPGVGQYMAGHNLIKAHAEAWHLYNDAYRATQGGVISITINTDWAEPINPYRQQDVEAAKTYQFFGGWFAHPIFSNGDYPEIMKEKIKARSLQQGSTTSRLPEFTESEKKRINGTYDFFGFNHYTSVLVGSAVFPDDEVNYDADRGVYVLSDRTWLPSGSSWLKVTPFGFRKILNWIKEECNNPPIYVTENGISERGTDLNDKWREHYYKYYVNEALKAIEYDGVDLRGYTAWCLMDNFEWAEGYTERFGLYFTNFSDPALPRVPKQSATYYRNLVQCNGFPDPAGGPHACLQEQPQGKSKVTIQEIRSILNLVDCWHCRLAKVKYSKGVRLGVLAWRPSLRSVHRIV</sequence>
<keyword evidence="3 7" id="KW-0378">Hydrolase</keyword>
<organism evidence="8 9">
    <name type="scientific">Leptobrachium leishanense</name>
    <name type="common">Leishan spiny toad</name>
    <dbReference type="NCBI Taxonomy" id="445787"/>
    <lineage>
        <taxon>Eukaryota</taxon>
        <taxon>Metazoa</taxon>
        <taxon>Chordata</taxon>
        <taxon>Craniata</taxon>
        <taxon>Vertebrata</taxon>
        <taxon>Euteleostomi</taxon>
        <taxon>Amphibia</taxon>
        <taxon>Batrachia</taxon>
        <taxon>Anura</taxon>
        <taxon>Pelobatoidea</taxon>
        <taxon>Megophryidae</taxon>
        <taxon>Leptobrachium</taxon>
    </lineage>
</organism>
<evidence type="ECO:0000256" key="2">
    <source>
        <dbReference type="ARBA" id="ARBA00011738"/>
    </source>
</evidence>
<evidence type="ECO:0000256" key="3">
    <source>
        <dbReference type="ARBA" id="ARBA00022801"/>
    </source>
</evidence>
<dbReference type="Ensembl" id="ENSLLET00000050229.1">
    <property type="protein sequence ID" value="ENSLLEP00000048343.1"/>
    <property type="gene ID" value="ENSLLEG00000030441.1"/>
</dbReference>
<dbReference type="InterPro" id="IPR018120">
    <property type="entry name" value="Glyco_hydro_1_AS"/>
</dbReference>
<comment type="subunit">
    <text evidence="2">Homodimer.</text>
</comment>
<dbReference type="Gene3D" id="3.20.20.80">
    <property type="entry name" value="Glycosidases"/>
    <property type="match status" value="4"/>
</dbReference>
<evidence type="ECO:0000256" key="7">
    <source>
        <dbReference type="RuleBase" id="RU004468"/>
    </source>
</evidence>
<dbReference type="Pfam" id="PF00232">
    <property type="entry name" value="Glyco_hydro_1"/>
    <property type="match status" value="3"/>
</dbReference>
<dbReference type="GeneTree" id="ENSGT00940000155324"/>
<name>A0A8C5R923_9ANUR</name>
<dbReference type="SUPFAM" id="SSF51445">
    <property type="entry name" value="(Trans)glycosidases"/>
    <property type="match status" value="4"/>
</dbReference>
<evidence type="ECO:0000256" key="5">
    <source>
        <dbReference type="ARBA" id="ARBA00023295"/>
    </source>
</evidence>
<dbReference type="PANTHER" id="PTHR10353">
    <property type="entry name" value="GLYCOSYL HYDROLASE"/>
    <property type="match status" value="1"/>
</dbReference>
<dbReference type="InterPro" id="IPR017853">
    <property type="entry name" value="GH"/>
</dbReference>
<dbReference type="FunFam" id="3.20.20.80:FF:000013">
    <property type="entry name" value="lactase-phlorizin hydrolase"/>
    <property type="match status" value="3"/>
</dbReference>
<dbReference type="Proteomes" id="UP000694569">
    <property type="component" value="Unplaced"/>
</dbReference>
<reference evidence="8" key="1">
    <citation type="submission" date="2025-08" db="UniProtKB">
        <authorList>
            <consortium name="Ensembl"/>
        </authorList>
    </citation>
    <scope>IDENTIFICATION</scope>
</reference>
<evidence type="ECO:0000313" key="9">
    <source>
        <dbReference type="Proteomes" id="UP000694569"/>
    </source>
</evidence>
<dbReference type="PROSITE" id="PS00572">
    <property type="entry name" value="GLYCOSYL_HYDROL_F1_1"/>
    <property type="match status" value="2"/>
</dbReference>
<dbReference type="PROSITE" id="PS00653">
    <property type="entry name" value="GLYCOSYL_HYDROL_F1_2"/>
    <property type="match status" value="2"/>
</dbReference>
<comment type="similarity">
    <text evidence="1">Belongs to the glycosyl hydrolase 1 family.</text>
</comment>
<reference evidence="8" key="2">
    <citation type="submission" date="2025-09" db="UniProtKB">
        <authorList>
            <consortium name="Ensembl"/>
        </authorList>
    </citation>
    <scope>IDENTIFICATION</scope>
</reference>
<keyword evidence="4" id="KW-0325">Glycoprotein</keyword>
<keyword evidence="5 7" id="KW-0326">Glycosidase</keyword>
<dbReference type="OrthoDB" id="65569at2759"/>
<evidence type="ECO:0000256" key="4">
    <source>
        <dbReference type="ARBA" id="ARBA00023180"/>
    </source>
</evidence>
<evidence type="ECO:0000313" key="8">
    <source>
        <dbReference type="Ensembl" id="ENSLLEP00000048343.1"/>
    </source>
</evidence>
<dbReference type="PANTHER" id="PTHR10353:SF329">
    <property type="entry name" value="LACTASE-PHLORIZIN HYDROLASE"/>
    <property type="match status" value="1"/>
</dbReference>
<dbReference type="InterPro" id="IPR001360">
    <property type="entry name" value="Glyco_hydro_1"/>
</dbReference>
<feature type="active site" description="Nucleophile" evidence="6">
    <location>
        <position position="1213"/>
    </location>
</feature>
<feature type="active site" description="Nucleophile" evidence="6">
    <location>
        <position position="1689"/>
    </location>
</feature>
<evidence type="ECO:0000256" key="1">
    <source>
        <dbReference type="ARBA" id="ARBA00010838"/>
    </source>
</evidence>
<accession>A0A8C5R923</accession>
<dbReference type="GO" id="GO:0000016">
    <property type="term" value="F:lactase activity"/>
    <property type="evidence" value="ECO:0007669"/>
    <property type="project" value="TreeGrafter"/>
</dbReference>
<dbReference type="InterPro" id="IPR033132">
    <property type="entry name" value="GH_1_N_CS"/>
</dbReference>
<evidence type="ECO:0000256" key="6">
    <source>
        <dbReference type="PROSITE-ProRule" id="PRU10055"/>
    </source>
</evidence>
<keyword evidence="9" id="KW-1185">Reference proteome</keyword>